<name>A0A4R1GSL0_9GAMM</name>
<dbReference type="GO" id="GO:0003677">
    <property type="term" value="F:DNA binding"/>
    <property type="evidence" value="ECO:0007669"/>
    <property type="project" value="UniProtKB-KW"/>
</dbReference>
<comment type="caution">
    <text evidence="5">The sequence shown here is derived from an EMBL/GenBank/DDBJ whole genome shotgun (WGS) entry which is preliminary data.</text>
</comment>
<dbReference type="EMBL" id="SMFU01000008">
    <property type="protein sequence ID" value="TCK07602.1"/>
    <property type="molecule type" value="Genomic_DNA"/>
</dbReference>
<dbReference type="SMART" id="SM00347">
    <property type="entry name" value="HTH_MARR"/>
    <property type="match status" value="1"/>
</dbReference>
<dbReference type="OrthoDB" id="6196575at2"/>
<protein>
    <submittedName>
        <fullName evidence="5">MarR family transcriptional regulator</fullName>
    </submittedName>
</protein>
<evidence type="ECO:0000313" key="6">
    <source>
        <dbReference type="Proteomes" id="UP000294546"/>
    </source>
</evidence>
<gene>
    <name evidence="5" type="ORF">CLV83_2473</name>
</gene>
<dbReference type="GO" id="GO:0003700">
    <property type="term" value="F:DNA-binding transcription factor activity"/>
    <property type="evidence" value="ECO:0007669"/>
    <property type="project" value="InterPro"/>
</dbReference>
<evidence type="ECO:0000313" key="5">
    <source>
        <dbReference type="EMBL" id="TCK07602.1"/>
    </source>
</evidence>
<dbReference type="PANTHER" id="PTHR42756:SF1">
    <property type="entry name" value="TRANSCRIPTIONAL REPRESSOR OF EMRAB OPERON"/>
    <property type="match status" value="1"/>
</dbReference>
<dbReference type="InterPro" id="IPR036390">
    <property type="entry name" value="WH_DNA-bd_sf"/>
</dbReference>
<reference evidence="5 6" key="1">
    <citation type="submission" date="2019-03" db="EMBL/GenBank/DDBJ databases">
        <title>Genomic Encyclopedia of Archaeal and Bacterial Type Strains, Phase II (KMG-II): from individual species to whole genera.</title>
        <authorList>
            <person name="Goeker M."/>
        </authorList>
    </citation>
    <scope>NUCLEOTIDE SEQUENCE [LARGE SCALE GENOMIC DNA]</scope>
    <source>
        <strain evidence="5 6">DSM 27697</strain>
    </source>
</reference>
<dbReference type="PANTHER" id="PTHR42756">
    <property type="entry name" value="TRANSCRIPTIONAL REGULATOR, MARR"/>
    <property type="match status" value="1"/>
</dbReference>
<organism evidence="5 6">
    <name type="scientific">Marinobacterium mangrovicola</name>
    <dbReference type="NCBI Taxonomy" id="1476959"/>
    <lineage>
        <taxon>Bacteria</taxon>
        <taxon>Pseudomonadati</taxon>
        <taxon>Pseudomonadota</taxon>
        <taxon>Gammaproteobacteria</taxon>
        <taxon>Oceanospirillales</taxon>
        <taxon>Oceanospirillaceae</taxon>
        <taxon>Marinobacterium</taxon>
    </lineage>
</organism>
<dbReference type="InterPro" id="IPR036388">
    <property type="entry name" value="WH-like_DNA-bd_sf"/>
</dbReference>
<keyword evidence="6" id="KW-1185">Reference proteome</keyword>
<dbReference type="RefSeq" id="WP_132292522.1">
    <property type="nucleotide sequence ID" value="NZ_SMFU01000008.1"/>
</dbReference>
<evidence type="ECO:0000259" key="4">
    <source>
        <dbReference type="PROSITE" id="PS50995"/>
    </source>
</evidence>
<evidence type="ECO:0000256" key="3">
    <source>
        <dbReference type="ARBA" id="ARBA00023163"/>
    </source>
</evidence>
<dbReference type="AlphaFoldDB" id="A0A4R1GSL0"/>
<evidence type="ECO:0000256" key="1">
    <source>
        <dbReference type="ARBA" id="ARBA00023015"/>
    </source>
</evidence>
<accession>A0A4R1GSL0</accession>
<keyword evidence="1" id="KW-0805">Transcription regulation</keyword>
<dbReference type="Gene3D" id="1.10.10.10">
    <property type="entry name" value="Winged helix-like DNA-binding domain superfamily/Winged helix DNA-binding domain"/>
    <property type="match status" value="1"/>
</dbReference>
<feature type="domain" description="HTH marR-type" evidence="4">
    <location>
        <begin position="6"/>
        <end position="137"/>
    </location>
</feature>
<dbReference type="InterPro" id="IPR023187">
    <property type="entry name" value="Tscrpt_reg_MarR-type_CS"/>
</dbReference>
<dbReference type="PROSITE" id="PS01117">
    <property type="entry name" value="HTH_MARR_1"/>
    <property type="match status" value="1"/>
</dbReference>
<proteinExistence type="predicted"/>
<dbReference type="SUPFAM" id="SSF46785">
    <property type="entry name" value="Winged helix' DNA-binding domain"/>
    <property type="match status" value="1"/>
</dbReference>
<dbReference type="PROSITE" id="PS50995">
    <property type="entry name" value="HTH_MARR_2"/>
    <property type="match status" value="1"/>
</dbReference>
<dbReference type="Proteomes" id="UP000294546">
    <property type="component" value="Unassembled WGS sequence"/>
</dbReference>
<dbReference type="InterPro" id="IPR000835">
    <property type="entry name" value="HTH_MarR-typ"/>
</dbReference>
<keyword evidence="3" id="KW-0804">Transcription</keyword>
<dbReference type="Pfam" id="PF01047">
    <property type="entry name" value="MarR"/>
    <property type="match status" value="1"/>
</dbReference>
<evidence type="ECO:0000256" key="2">
    <source>
        <dbReference type="ARBA" id="ARBA00023125"/>
    </source>
</evidence>
<sequence>MSPRPLSDTLHKLMHAYRRLMLETIREQGIDLPITHIRVLKGICRIEECTAHHIASQMRRDRAQIARVVSELVKNGLIMKVTHPQDRRSQLLEPTEAGLQLRERLDQVEEAVTQRLTSPLTADEIEIFEKIAGRMTEQAALDPTHRPTEKEAG</sequence>
<keyword evidence="2" id="KW-0238">DNA-binding</keyword>